<feature type="region of interest" description="Disordered" evidence="3">
    <location>
        <begin position="153"/>
        <end position="188"/>
    </location>
</feature>
<proteinExistence type="predicted"/>
<dbReference type="Proteomes" id="UP000005064">
    <property type="component" value="Unassembled WGS sequence"/>
</dbReference>
<evidence type="ECO:0000256" key="1">
    <source>
        <dbReference type="ARBA" id="ARBA00004370"/>
    </source>
</evidence>
<evidence type="ECO:0000256" key="3">
    <source>
        <dbReference type="SAM" id="MobiDB-lite"/>
    </source>
</evidence>
<feature type="compositionally biased region" description="Pro residues" evidence="3">
    <location>
        <begin position="163"/>
        <end position="179"/>
    </location>
</feature>
<dbReference type="PANTHER" id="PTHR37042:SF4">
    <property type="entry name" value="OUTER MEMBRANE PROTEIN RV1973"/>
    <property type="match status" value="1"/>
</dbReference>
<reference evidence="4 5" key="1">
    <citation type="submission" date="2011-12" db="EMBL/GenBank/DDBJ databases">
        <authorList>
            <person name="Kriszt B."/>
            <person name="Tancsics A."/>
            <person name="Cserhati M."/>
            <person name="Toth A."/>
            <person name="Nagy I."/>
            <person name="Horvath B."/>
            <person name="Tamura T."/>
            <person name="Kukolya J."/>
            <person name="Szoboszlay S."/>
        </authorList>
    </citation>
    <scope>NUCLEOTIDE SEQUENCE [LARGE SCALE GENOMIC DNA]</scope>
    <source>
        <strain evidence="4 5">AK37</strain>
    </source>
</reference>
<comment type="caution">
    <text evidence="4">The sequence shown here is derived from an EMBL/GenBank/DDBJ whole genome shotgun (WGS) entry which is preliminary data.</text>
</comment>
<dbReference type="AlphaFoldDB" id="H0JRM4"/>
<evidence type="ECO:0008006" key="6">
    <source>
        <dbReference type="Google" id="ProtNLM"/>
    </source>
</evidence>
<evidence type="ECO:0000313" key="4">
    <source>
        <dbReference type="EMBL" id="EHK83436.1"/>
    </source>
</evidence>
<accession>H0JRM4</accession>
<dbReference type="EMBL" id="AHBW01000040">
    <property type="protein sequence ID" value="EHK83436.1"/>
    <property type="molecule type" value="Genomic_DNA"/>
</dbReference>
<dbReference type="PATRIC" id="fig|1114960.4.peg.2356"/>
<dbReference type="GO" id="GO:0016020">
    <property type="term" value="C:membrane"/>
    <property type="evidence" value="ECO:0007669"/>
    <property type="project" value="UniProtKB-SubCell"/>
</dbReference>
<comment type="subcellular location">
    <subcellularLocation>
        <location evidence="1">Membrane</location>
    </subcellularLocation>
</comment>
<protein>
    <recommendedName>
        <fullName evidence="6">Mce-associated membrane protein</fullName>
    </recommendedName>
</protein>
<evidence type="ECO:0000256" key="2">
    <source>
        <dbReference type="ARBA" id="ARBA00023136"/>
    </source>
</evidence>
<dbReference type="RefSeq" id="WP_006552278.1">
    <property type="nucleotide sequence ID" value="NZ_AHBW01000040.1"/>
</dbReference>
<sequence length="188" mass="19502">MLAVVALAAAVWFGYGWGRALLVDRSAAEARDAALSGAMQAAVNLNSVDANDVDLSIENMRSSITGDALRNDLAATEEDIRTRVAETGTSMSAEVLFGTLTELNTDDDLGKALVVLAVRTQTPEYFVTNKVPVLVSLRKDGDVWKAETIEPLASVEMESGPVPGAPAPDPGAQPAPDGAPAPEGEAGP</sequence>
<organism evidence="4 5">
    <name type="scientific">Rhodococcus pyridinivorans AK37</name>
    <dbReference type="NCBI Taxonomy" id="1114960"/>
    <lineage>
        <taxon>Bacteria</taxon>
        <taxon>Bacillati</taxon>
        <taxon>Actinomycetota</taxon>
        <taxon>Actinomycetes</taxon>
        <taxon>Mycobacteriales</taxon>
        <taxon>Nocardiaceae</taxon>
        <taxon>Rhodococcus</taxon>
    </lineage>
</organism>
<dbReference type="PANTHER" id="PTHR37042">
    <property type="entry name" value="OUTER MEMBRANE PROTEIN RV1973"/>
    <property type="match status" value="1"/>
</dbReference>
<name>H0JRM4_9NOCA</name>
<keyword evidence="2" id="KW-0472">Membrane</keyword>
<gene>
    <name evidence="4" type="ORF">AK37_11576</name>
</gene>
<evidence type="ECO:0000313" key="5">
    <source>
        <dbReference type="Proteomes" id="UP000005064"/>
    </source>
</evidence>